<evidence type="ECO:0000313" key="2">
    <source>
        <dbReference type="Proteomes" id="UP000579153"/>
    </source>
</evidence>
<evidence type="ECO:0000313" key="1">
    <source>
        <dbReference type="EMBL" id="MBB5779334.1"/>
    </source>
</evidence>
<sequence>MARVIANHLWATGDRPEGERSLPRKSKDLVYRALGGHSISPQTLCWFIDAFQMSAADENALWETYEGRMAQRPMPLLNTLRMPQKLPVPQLHRTVMVFERRAIDASGRAAAHRSTHGILAWEDGVDRYPCFASPRPARFTMVYGGKVLPDDARRAPSVIEISLGRSLRKGEYATFEYLSEYGRSRRVDTEYRRVANARTRSVSIAVEFEPCRLPKRVWWAIWDDYQGGNVLSEEPVTLDKGYSVQRFLPFMENAAAGFRWEW</sequence>
<organism evidence="1 2">
    <name type="scientific">Nonomuraea jabiensis</name>
    <dbReference type="NCBI Taxonomy" id="882448"/>
    <lineage>
        <taxon>Bacteria</taxon>
        <taxon>Bacillati</taxon>
        <taxon>Actinomycetota</taxon>
        <taxon>Actinomycetes</taxon>
        <taxon>Streptosporangiales</taxon>
        <taxon>Streptosporangiaceae</taxon>
        <taxon>Nonomuraea</taxon>
    </lineage>
</organism>
<gene>
    <name evidence="1" type="ORF">HD596_006090</name>
</gene>
<dbReference type="RefSeq" id="WP_185072662.1">
    <property type="nucleotide sequence ID" value="NZ_JACHMB010000001.1"/>
</dbReference>
<comment type="caution">
    <text evidence="1">The sequence shown here is derived from an EMBL/GenBank/DDBJ whole genome shotgun (WGS) entry which is preliminary data.</text>
</comment>
<dbReference type="Proteomes" id="UP000579153">
    <property type="component" value="Unassembled WGS sequence"/>
</dbReference>
<keyword evidence="2" id="KW-1185">Reference proteome</keyword>
<protein>
    <submittedName>
        <fullName evidence="1">Uncharacterized protein</fullName>
    </submittedName>
</protein>
<accession>A0A7W9G8X5</accession>
<reference evidence="1 2" key="1">
    <citation type="submission" date="2020-08" db="EMBL/GenBank/DDBJ databases">
        <title>Sequencing the genomes of 1000 actinobacteria strains.</title>
        <authorList>
            <person name="Klenk H.-P."/>
        </authorList>
    </citation>
    <scope>NUCLEOTIDE SEQUENCE [LARGE SCALE GENOMIC DNA]</scope>
    <source>
        <strain evidence="1 2">DSM 45507</strain>
    </source>
</reference>
<dbReference type="AlphaFoldDB" id="A0A7W9G8X5"/>
<dbReference type="EMBL" id="JACHMB010000001">
    <property type="protein sequence ID" value="MBB5779334.1"/>
    <property type="molecule type" value="Genomic_DNA"/>
</dbReference>
<proteinExistence type="predicted"/>
<name>A0A7W9G8X5_9ACTN</name>